<protein>
    <submittedName>
        <fullName evidence="2">TupA-like ATPgrasp</fullName>
    </submittedName>
</protein>
<proteinExistence type="predicted"/>
<evidence type="ECO:0000313" key="2">
    <source>
        <dbReference type="EMBL" id="SEK59918.1"/>
    </source>
</evidence>
<dbReference type="Proteomes" id="UP000199256">
    <property type="component" value="Unassembled WGS sequence"/>
</dbReference>
<gene>
    <name evidence="2" type="ORF">SAMN05444515_10396</name>
</gene>
<evidence type="ECO:0000313" key="3">
    <source>
        <dbReference type="Proteomes" id="UP000199256"/>
    </source>
</evidence>
<evidence type="ECO:0000256" key="1">
    <source>
        <dbReference type="SAM" id="Phobius"/>
    </source>
</evidence>
<dbReference type="InterPro" id="IPR029465">
    <property type="entry name" value="ATPgrasp_TupA"/>
</dbReference>
<keyword evidence="3" id="KW-1185">Reference proteome</keyword>
<dbReference type="EMBL" id="FOAA01000003">
    <property type="protein sequence ID" value="SEK59918.1"/>
    <property type="molecule type" value="Genomic_DNA"/>
</dbReference>
<keyword evidence="1" id="KW-0472">Membrane</keyword>
<accession>A0A1H7IBU4</accession>
<name>A0A1H7IBU4_9GAMM</name>
<keyword evidence="1" id="KW-0812">Transmembrane</keyword>
<reference evidence="3" key="1">
    <citation type="submission" date="2016-10" db="EMBL/GenBank/DDBJ databases">
        <authorList>
            <person name="Varghese N."/>
            <person name="Submissions S."/>
        </authorList>
    </citation>
    <scope>NUCLEOTIDE SEQUENCE [LARGE SCALE GENOMIC DNA]</scope>
    <source>
        <strain evidence="3">DSM 241</strain>
    </source>
</reference>
<feature type="transmembrane region" description="Helical" evidence="1">
    <location>
        <begin position="6"/>
        <end position="25"/>
    </location>
</feature>
<dbReference type="Pfam" id="PF14305">
    <property type="entry name" value="ATPgrasp_TupA"/>
    <property type="match status" value="1"/>
</dbReference>
<organism evidence="2 3">
    <name type="scientific">Ectothiorhodospira marina</name>
    <dbReference type="NCBI Taxonomy" id="1396821"/>
    <lineage>
        <taxon>Bacteria</taxon>
        <taxon>Pseudomonadati</taxon>
        <taxon>Pseudomonadota</taxon>
        <taxon>Gammaproteobacteria</taxon>
        <taxon>Chromatiales</taxon>
        <taxon>Ectothiorhodospiraceae</taxon>
        <taxon>Ectothiorhodospira</taxon>
    </lineage>
</organism>
<dbReference type="STRING" id="1396821.SAMN05444515_10396"/>
<dbReference type="AlphaFoldDB" id="A0A1H7IBU4"/>
<dbReference type="OrthoDB" id="9791827at2"/>
<sequence>MSSGLKSLMIRALPAYIYVVLRYIYSFRRMPSLMFPGRLSELIQHKKLNAKDILVAFTSDKEYARQYVKAVVGEQYLIPCHGIFRSAEEIPFDRFPDAFALKGTHGSGYNVIVRDKHGLPENLVQTLAAWGQANYYWVSRDWGYKYLTPKFIVEELLVHDGALAVDYKIFVFSGKARLIQLDFDRYTKHSQAFFNENWKRLNISFGAGLQYPQQVPRPDRLEDAITVAEALGAAFDLVRIDLYLHQGNIYFGEFTHYHLSGFWSKEFDEVDRELFEVFSEDRPIAKRFYMD</sequence>
<keyword evidence="1" id="KW-1133">Transmembrane helix</keyword>